<organism evidence="3 4">
    <name type="scientific">Zobellella taiwanensis</name>
    <dbReference type="NCBI Taxonomy" id="347535"/>
    <lineage>
        <taxon>Bacteria</taxon>
        <taxon>Pseudomonadati</taxon>
        <taxon>Pseudomonadota</taxon>
        <taxon>Gammaproteobacteria</taxon>
        <taxon>Aeromonadales</taxon>
        <taxon>Aeromonadaceae</taxon>
        <taxon>Zobellella</taxon>
    </lineage>
</organism>
<evidence type="ECO:0000256" key="2">
    <source>
        <dbReference type="SAM" id="SignalP"/>
    </source>
</evidence>
<feature type="compositionally biased region" description="Low complexity" evidence="1">
    <location>
        <begin position="94"/>
        <end position="103"/>
    </location>
</feature>
<dbReference type="AlphaFoldDB" id="A0A2P7QQ00"/>
<evidence type="ECO:0000313" key="4">
    <source>
        <dbReference type="Proteomes" id="UP000242181"/>
    </source>
</evidence>
<feature type="region of interest" description="Disordered" evidence="1">
    <location>
        <begin position="91"/>
        <end position="110"/>
    </location>
</feature>
<gene>
    <name evidence="3" type="ORF">C7I36_12285</name>
</gene>
<dbReference type="RefSeq" id="WP_106453998.1">
    <property type="nucleotide sequence ID" value="NZ_PXYH01000017.1"/>
</dbReference>
<feature type="chain" id="PRO_5015176880" evidence="2">
    <location>
        <begin position="24"/>
        <end position="110"/>
    </location>
</feature>
<reference evidence="3 4" key="1">
    <citation type="submission" date="2018-03" db="EMBL/GenBank/DDBJ databases">
        <title>The draft genome of Zobellella taiwanensis JCM 13381.</title>
        <authorList>
            <person name="Liu L."/>
            <person name="Li L."/>
            <person name="Wang T."/>
            <person name="Zhang X."/>
            <person name="Liang L."/>
        </authorList>
    </citation>
    <scope>NUCLEOTIDE SEQUENCE [LARGE SCALE GENOMIC DNA]</scope>
    <source>
        <strain evidence="3 4">JCM 13381</strain>
    </source>
</reference>
<dbReference type="EMBL" id="PXYH01000017">
    <property type="protein sequence ID" value="PSJ40047.1"/>
    <property type="molecule type" value="Genomic_DNA"/>
</dbReference>
<protein>
    <submittedName>
        <fullName evidence="3">Uncharacterized protein</fullName>
    </submittedName>
</protein>
<dbReference type="Proteomes" id="UP000242181">
    <property type="component" value="Unassembled WGS sequence"/>
</dbReference>
<evidence type="ECO:0000256" key="1">
    <source>
        <dbReference type="SAM" id="MobiDB-lite"/>
    </source>
</evidence>
<evidence type="ECO:0000313" key="3">
    <source>
        <dbReference type="EMBL" id="PSJ40047.1"/>
    </source>
</evidence>
<keyword evidence="2" id="KW-0732">Signal</keyword>
<feature type="signal peptide" evidence="2">
    <location>
        <begin position="1"/>
        <end position="23"/>
    </location>
</feature>
<name>A0A2P7QQ00_9GAMM</name>
<keyword evidence="4" id="KW-1185">Reference proteome</keyword>
<accession>A0A2P7QQ00</accession>
<proteinExistence type="predicted"/>
<feature type="region of interest" description="Disordered" evidence="1">
    <location>
        <begin position="41"/>
        <end position="77"/>
    </location>
</feature>
<comment type="caution">
    <text evidence="3">The sequence shown here is derived from an EMBL/GenBank/DDBJ whole genome shotgun (WGS) entry which is preliminary data.</text>
</comment>
<sequence>MPWLSTLALLLYLSLLCSSPATVAGPSWLELTDQQAQLVNPPVGQTWLPPEQEGSDDHDSALAANNGQGLVPRQHGWSPISAAPSLHPCLTECQARAPPSSSRRQPDQPA</sequence>